<keyword evidence="3" id="KW-1185">Reference proteome</keyword>
<feature type="region of interest" description="Disordered" evidence="1">
    <location>
        <begin position="60"/>
        <end position="127"/>
    </location>
</feature>
<evidence type="ECO:0000313" key="2">
    <source>
        <dbReference type="EnsemblPlants" id="cds.evm.model.09.469"/>
    </source>
</evidence>
<dbReference type="Proteomes" id="UP000596661">
    <property type="component" value="Chromosome 9"/>
</dbReference>
<proteinExistence type="predicted"/>
<dbReference type="EnsemblPlants" id="evm.model.09.469">
    <property type="protein sequence ID" value="cds.evm.model.09.469"/>
    <property type="gene ID" value="evm.TU.09.469"/>
</dbReference>
<evidence type="ECO:0000256" key="1">
    <source>
        <dbReference type="SAM" id="MobiDB-lite"/>
    </source>
</evidence>
<dbReference type="AlphaFoldDB" id="A0A803QGC6"/>
<feature type="compositionally biased region" description="Basic and acidic residues" evidence="1">
    <location>
        <begin position="64"/>
        <end position="74"/>
    </location>
</feature>
<reference evidence="2" key="1">
    <citation type="submission" date="2018-11" db="EMBL/GenBank/DDBJ databases">
        <authorList>
            <person name="Grassa J C."/>
        </authorList>
    </citation>
    <scope>NUCLEOTIDE SEQUENCE [LARGE SCALE GENOMIC DNA]</scope>
</reference>
<reference evidence="2" key="2">
    <citation type="submission" date="2021-03" db="UniProtKB">
        <authorList>
            <consortium name="EnsemblPlants"/>
        </authorList>
    </citation>
    <scope>IDENTIFICATION</scope>
</reference>
<name>A0A803QGC6_CANSA</name>
<protein>
    <submittedName>
        <fullName evidence="2">Uncharacterized protein</fullName>
    </submittedName>
</protein>
<dbReference type="EMBL" id="UZAU01000723">
    <property type="status" value="NOT_ANNOTATED_CDS"/>
    <property type="molecule type" value="Genomic_DNA"/>
</dbReference>
<sequence>MSRLWALPSPSTDNSSSTFKEWEVLSKESKPSILTIQNHFYLDQIDGDVYGIDYMEQEFDEAGPSEHQKHEESPFPKNSFEPTKPSAARKKKTKPNMVRASPVEKPIHLRDPKEVPARKTVQPKAIL</sequence>
<feature type="compositionally biased region" description="Basic and acidic residues" evidence="1">
    <location>
        <begin position="105"/>
        <end position="117"/>
    </location>
</feature>
<evidence type="ECO:0000313" key="3">
    <source>
        <dbReference type="Proteomes" id="UP000596661"/>
    </source>
</evidence>
<organism evidence="2 3">
    <name type="scientific">Cannabis sativa</name>
    <name type="common">Hemp</name>
    <name type="synonym">Marijuana</name>
    <dbReference type="NCBI Taxonomy" id="3483"/>
    <lineage>
        <taxon>Eukaryota</taxon>
        <taxon>Viridiplantae</taxon>
        <taxon>Streptophyta</taxon>
        <taxon>Embryophyta</taxon>
        <taxon>Tracheophyta</taxon>
        <taxon>Spermatophyta</taxon>
        <taxon>Magnoliopsida</taxon>
        <taxon>eudicotyledons</taxon>
        <taxon>Gunneridae</taxon>
        <taxon>Pentapetalae</taxon>
        <taxon>rosids</taxon>
        <taxon>fabids</taxon>
        <taxon>Rosales</taxon>
        <taxon>Cannabaceae</taxon>
        <taxon>Cannabis</taxon>
    </lineage>
</organism>
<dbReference type="Gramene" id="evm.model.09.469">
    <property type="protein sequence ID" value="cds.evm.model.09.469"/>
    <property type="gene ID" value="evm.TU.09.469"/>
</dbReference>
<accession>A0A803QGC6</accession>